<protein>
    <submittedName>
        <fullName evidence="1">Uncharacterized protein</fullName>
    </submittedName>
</protein>
<evidence type="ECO:0000313" key="2">
    <source>
        <dbReference type="Proteomes" id="UP000245876"/>
    </source>
</evidence>
<name>A0A2U2N8U7_9BIFI</name>
<reference evidence="1 2" key="1">
    <citation type="journal article" date="2018" name="Int. J. Syst. Evol. Microbiol.">
        <title>Bifidobacterium callitrichidarum sp. nov. from the faeces of the emperor tamarin (Saguinus imperator).</title>
        <authorList>
            <person name="Modesto M."/>
            <person name="Michelini S."/>
            <person name="Sansosti M.C."/>
            <person name="De Filippo C."/>
            <person name="Cavalieri D."/>
            <person name="Qvirist L."/>
            <person name="Andlid T."/>
            <person name="Spiezio C."/>
            <person name="Sandri C."/>
            <person name="Pascarelli S."/>
            <person name="Sgorbati B."/>
            <person name="Mattarelli P."/>
        </authorList>
    </citation>
    <scope>NUCLEOTIDE SEQUENCE [LARGE SCALE GENOMIC DNA]</scope>
    <source>
        <strain evidence="1 2">TRI 5</strain>
    </source>
</reference>
<organism evidence="1 2">
    <name type="scientific">Bifidobacterium callitrichidarum</name>
    <dbReference type="NCBI Taxonomy" id="2052941"/>
    <lineage>
        <taxon>Bacteria</taxon>
        <taxon>Bacillati</taxon>
        <taxon>Actinomycetota</taxon>
        <taxon>Actinomycetes</taxon>
        <taxon>Bifidobacteriales</taxon>
        <taxon>Bifidobacteriaceae</taxon>
        <taxon>Bifidobacterium</taxon>
    </lineage>
</organism>
<keyword evidence="2" id="KW-1185">Reference proteome</keyword>
<dbReference type="EMBL" id="QFFM01000012">
    <property type="protein sequence ID" value="PWG65611.1"/>
    <property type="molecule type" value="Genomic_DNA"/>
</dbReference>
<evidence type="ECO:0000313" key="1">
    <source>
        <dbReference type="EMBL" id="PWG65611.1"/>
    </source>
</evidence>
<gene>
    <name evidence="1" type="ORF">DF196_06670</name>
</gene>
<dbReference type="Proteomes" id="UP000245876">
    <property type="component" value="Unassembled WGS sequence"/>
</dbReference>
<dbReference type="RefSeq" id="WP_109057080.1">
    <property type="nucleotide sequence ID" value="NZ_QFFM01000012.1"/>
</dbReference>
<proteinExistence type="predicted"/>
<comment type="caution">
    <text evidence="1">The sequence shown here is derived from an EMBL/GenBank/DDBJ whole genome shotgun (WGS) entry which is preliminary data.</text>
</comment>
<dbReference type="AlphaFoldDB" id="A0A2U2N8U7"/>
<accession>A0A2U2N8U7</accession>
<sequence length="91" mass="10150">MNDDYEAGHFDGYKDGLLGLAEDNWNLHVDDMLYEGVELDIAEYKRGYRDGYAEGADDLAGDISASDDGLILDENDMRAEQRDIDLAEIGD</sequence>